<gene>
    <name evidence="1" type="ORF">DW839_31785</name>
</gene>
<comment type="caution">
    <text evidence="1">The sequence shown here is derived from an EMBL/GenBank/DDBJ whole genome shotgun (WGS) entry which is preliminary data.</text>
</comment>
<dbReference type="RefSeq" id="WP_002572458.1">
    <property type="nucleotide sequence ID" value="NZ_JADMVR010000056.1"/>
</dbReference>
<organism evidence="1 2">
    <name type="scientific">Enterocloster bolteae</name>
    <dbReference type="NCBI Taxonomy" id="208479"/>
    <lineage>
        <taxon>Bacteria</taxon>
        <taxon>Bacillati</taxon>
        <taxon>Bacillota</taxon>
        <taxon>Clostridia</taxon>
        <taxon>Lachnospirales</taxon>
        <taxon>Lachnospiraceae</taxon>
        <taxon>Enterocloster</taxon>
    </lineage>
</organism>
<sequence length="272" mass="31288">MYNITFNNNHVLKIYDSLENKSTQTLVIRINPSDYLFSDIVSLFDNLTKDDLKRIIKTTPSAVHVTTYENYTDIMSRSIEKITVPVEKQEEIPSIGESGQDTTTTITTNEPQEIELITITLKYEDPTKVIVEQLNQQINPTIEIDKCSLDELKTFIQKQNSESLETFLEKKPLLYTDGKYYGVSKIDRDEMSQQYLAYQLNKAINPNAEDIVKWHSKGTKCTPMSVLEFSTLALAVYAYTEPYYEEMQTIKEAIMSALTKDEVLSIKIFNKL</sequence>
<dbReference type="EMBL" id="QSHZ01000068">
    <property type="protein sequence ID" value="RHC45941.1"/>
    <property type="molecule type" value="Genomic_DNA"/>
</dbReference>
<accession>A0A414AEW6</accession>
<evidence type="ECO:0000313" key="1">
    <source>
        <dbReference type="EMBL" id="RHC45941.1"/>
    </source>
</evidence>
<proteinExistence type="predicted"/>
<protein>
    <submittedName>
        <fullName evidence="1">Uncharacterized protein</fullName>
    </submittedName>
</protein>
<dbReference type="AlphaFoldDB" id="A0A414AEW6"/>
<evidence type="ECO:0000313" key="2">
    <source>
        <dbReference type="Proteomes" id="UP000283975"/>
    </source>
</evidence>
<name>A0A414AEW6_9FIRM</name>
<reference evidence="1 2" key="1">
    <citation type="submission" date="2018-08" db="EMBL/GenBank/DDBJ databases">
        <title>A genome reference for cultivated species of the human gut microbiota.</title>
        <authorList>
            <person name="Zou Y."/>
            <person name="Xue W."/>
            <person name="Luo G."/>
        </authorList>
    </citation>
    <scope>NUCLEOTIDE SEQUENCE [LARGE SCALE GENOMIC DNA]</scope>
    <source>
        <strain evidence="1 2">AM35-14</strain>
    </source>
</reference>
<dbReference type="Proteomes" id="UP000283975">
    <property type="component" value="Unassembled WGS sequence"/>
</dbReference>